<keyword evidence="1" id="KW-0489">Methyltransferase</keyword>
<dbReference type="InterPro" id="IPR029063">
    <property type="entry name" value="SAM-dependent_MTases_sf"/>
</dbReference>
<sequence>MPKLDIRLRTVAALINPHDDSSVVHGDIGSDHGGLLVSLLRSKRIAKGIAVENKTQPYDNSCCALKGLCAEVRFGDGLAVIQPGELSSLSICGMGAESIVKILDAFPDRVPDHVVLQPNRQHELVRDWGLRNGFHLNEEQIAWGHWPYAVISLQRADVSEFDASTPKDPAYADVDFEAALLFGPLILKRWEPKFAARLYEEQAYLQGLTQLRGDYEHRLHQIQKVLAVHAAR</sequence>
<dbReference type="EMBL" id="BAABGA010000120">
    <property type="protein sequence ID" value="GAA4473000.1"/>
    <property type="molecule type" value="Genomic_DNA"/>
</dbReference>
<name>A0ABP8NX35_9BACT</name>
<comment type="caution">
    <text evidence="1">The sequence shown here is derived from an EMBL/GenBank/DDBJ whole genome shotgun (WGS) entry which is preliminary data.</text>
</comment>
<reference evidence="2" key="1">
    <citation type="journal article" date="2019" name="Int. J. Syst. Evol. Microbiol.">
        <title>The Global Catalogue of Microorganisms (GCM) 10K type strain sequencing project: providing services to taxonomists for standard genome sequencing and annotation.</title>
        <authorList>
            <consortium name="The Broad Institute Genomics Platform"/>
            <consortium name="The Broad Institute Genome Sequencing Center for Infectious Disease"/>
            <person name="Wu L."/>
            <person name="Ma J."/>
        </authorList>
    </citation>
    <scope>NUCLEOTIDE SEQUENCE [LARGE SCALE GENOMIC DNA]</scope>
    <source>
        <strain evidence="2">JCM 17759</strain>
    </source>
</reference>
<dbReference type="GO" id="GO:0008168">
    <property type="term" value="F:methyltransferase activity"/>
    <property type="evidence" value="ECO:0007669"/>
    <property type="project" value="UniProtKB-KW"/>
</dbReference>
<dbReference type="Proteomes" id="UP001500840">
    <property type="component" value="Unassembled WGS sequence"/>
</dbReference>
<dbReference type="Gene3D" id="3.40.50.150">
    <property type="entry name" value="Vaccinia Virus protein VP39"/>
    <property type="match status" value="1"/>
</dbReference>
<dbReference type="PANTHER" id="PTHR38451:SF1">
    <property type="entry name" value="TRNA (ADENINE(22)-N(1))-METHYLTRANSFERASE"/>
    <property type="match status" value="1"/>
</dbReference>
<dbReference type="Pfam" id="PF04816">
    <property type="entry name" value="TrmK"/>
    <property type="match status" value="1"/>
</dbReference>
<protein>
    <submittedName>
        <fullName evidence="1">Class I SAM-dependent methyltransferase</fullName>
    </submittedName>
</protein>
<dbReference type="PANTHER" id="PTHR38451">
    <property type="entry name" value="TRNA (ADENINE(22)-N(1))-METHYLTRANSFERASE"/>
    <property type="match status" value="1"/>
</dbReference>
<evidence type="ECO:0000313" key="1">
    <source>
        <dbReference type="EMBL" id="GAA4473000.1"/>
    </source>
</evidence>
<gene>
    <name evidence="1" type="ORF">GCM10023156_70360</name>
</gene>
<accession>A0ABP8NX35</accession>
<dbReference type="RefSeq" id="WP_345328405.1">
    <property type="nucleotide sequence ID" value="NZ_BAABGA010000120.1"/>
</dbReference>
<evidence type="ECO:0000313" key="2">
    <source>
        <dbReference type="Proteomes" id="UP001500840"/>
    </source>
</evidence>
<proteinExistence type="predicted"/>
<dbReference type="InterPro" id="IPR006901">
    <property type="entry name" value="TrmK"/>
</dbReference>
<organism evidence="1 2">
    <name type="scientific">Novipirellula rosea</name>
    <dbReference type="NCBI Taxonomy" id="1031540"/>
    <lineage>
        <taxon>Bacteria</taxon>
        <taxon>Pseudomonadati</taxon>
        <taxon>Planctomycetota</taxon>
        <taxon>Planctomycetia</taxon>
        <taxon>Pirellulales</taxon>
        <taxon>Pirellulaceae</taxon>
        <taxon>Novipirellula</taxon>
    </lineage>
</organism>
<keyword evidence="2" id="KW-1185">Reference proteome</keyword>
<dbReference type="GO" id="GO:0032259">
    <property type="term" value="P:methylation"/>
    <property type="evidence" value="ECO:0007669"/>
    <property type="project" value="UniProtKB-KW"/>
</dbReference>
<keyword evidence="1" id="KW-0808">Transferase</keyword>